<dbReference type="HOGENOM" id="CLU_1287515_0_0_6"/>
<dbReference type="PATRIC" id="fig|449.7.peg.702"/>
<proteinExistence type="predicted"/>
<dbReference type="KEGG" id="lha:LHA_1486"/>
<dbReference type="OrthoDB" id="5654423at2"/>
<evidence type="ECO:0000313" key="1">
    <source>
        <dbReference type="EMBL" id="CEK10528.1"/>
    </source>
</evidence>
<dbReference type="Proteomes" id="UP000032803">
    <property type="component" value="Chromosome I"/>
</dbReference>
<dbReference type="AlphaFoldDB" id="A0A0A8UP52"/>
<protein>
    <submittedName>
        <fullName evidence="1">Uncharacterized protein</fullName>
    </submittedName>
</protein>
<dbReference type="RefSeq" id="WP_045105887.1">
    <property type="nucleotide sequence ID" value="NZ_LN681225.1"/>
</dbReference>
<accession>A0A0A8UP52</accession>
<reference evidence="2" key="1">
    <citation type="submission" date="2014-09" db="EMBL/GenBank/DDBJ databases">
        <authorList>
            <person name="Gomez-Valero L."/>
        </authorList>
    </citation>
    <scope>NUCLEOTIDE SEQUENCE [LARGE SCALE GENOMIC DNA]</scope>
    <source>
        <strain evidence="2">ATCC35250</strain>
    </source>
</reference>
<gene>
    <name evidence="1" type="ORF">LHA_1486</name>
</gene>
<sequence>MRGGRFLFRFSSVSKEGYFVFCVTYRGTDGEVGSARHAIDKQGNLYAVDVDTSAVTPMPVKTNENWLTSITNYYHKNTKDSNDVLKDALISKIDDYLKWRENKDTPEDRGYTLGLFTRLRHLSNFGKKRAESLKMRLQGASSEQVIGILKEHFEENSRLNNHSLDTYLLEAIQKHKHVLNITENFNLGDKNDRAALREKIEKYEEKSSGPFASL</sequence>
<dbReference type="EMBL" id="LN681225">
    <property type="protein sequence ID" value="CEK10528.1"/>
    <property type="molecule type" value="Genomic_DNA"/>
</dbReference>
<keyword evidence="2" id="KW-1185">Reference proteome</keyword>
<name>A0A0A8UP52_LEGHA</name>
<dbReference type="STRING" id="449.LHA_1486"/>
<evidence type="ECO:0000313" key="2">
    <source>
        <dbReference type="Proteomes" id="UP000032803"/>
    </source>
</evidence>
<organism evidence="1 2">
    <name type="scientific">Legionella hackeliae</name>
    <dbReference type="NCBI Taxonomy" id="449"/>
    <lineage>
        <taxon>Bacteria</taxon>
        <taxon>Pseudomonadati</taxon>
        <taxon>Pseudomonadota</taxon>
        <taxon>Gammaproteobacteria</taxon>
        <taxon>Legionellales</taxon>
        <taxon>Legionellaceae</taxon>
        <taxon>Legionella</taxon>
    </lineage>
</organism>